<dbReference type="RefSeq" id="WP_004244878.1">
    <property type="nucleotide sequence ID" value="NZ_AP026827.1"/>
</dbReference>
<evidence type="ECO:0000313" key="2">
    <source>
        <dbReference type="EMBL" id="ARX35940.1"/>
    </source>
</evidence>
<keyword evidence="1" id="KW-0472">Membrane</keyword>
<evidence type="ECO:0008006" key="4">
    <source>
        <dbReference type="Google" id="ProtNLM"/>
    </source>
</evidence>
<organism evidence="2 3">
    <name type="scientific">Proteus mirabilis</name>
    <dbReference type="NCBI Taxonomy" id="584"/>
    <lineage>
        <taxon>Bacteria</taxon>
        <taxon>Pseudomonadati</taxon>
        <taxon>Pseudomonadota</taxon>
        <taxon>Gammaproteobacteria</taxon>
        <taxon>Enterobacterales</taxon>
        <taxon>Morganellaceae</taxon>
        <taxon>Proteus</taxon>
    </lineage>
</organism>
<keyword evidence="1" id="KW-0812">Transmembrane</keyword>
<keyword evidence="1" id="KW-1133">Transmembrane helix</keyword>
<dbReference type="EMBL" id="CP021694">
    <property type="protein sequence ID" value="ARX35940.1"/>
    <property type="molecule type" value="Genomic_DNA"/>
</dbReference>
<proteinExistence type="predicted"/>
<dbReference type="AlphaFoldDB" id="A0AAJ4RHW2"/>
<name>A0AAJ4RHW2_PROMI</name>
<evidence type="ECO:0000313" key="3">
    <source>
        <dbReference type="Proteomes" id="UP000195540"/>
    </source>
</evidence>
<feature type="transmembrane region" description="Helical" evidence="1">
    <location>
        <begin position="12"/>
        <end position="31"/>
    </location>
</feature>
<gene>
    <name evidence="2" type="ORF">AM402_18020</name>
</gene>
<protein>
    <recommendedName>
        <fullName evidence="4">Fimbrial protein</fullName>
    </recommendedName>
</protein>
<reference evidence="2 3" key="1">
    <citation type="submission" date="2017-05" db="EMBL/GenBank/DDBJ databases">
        <title>Whole genome sequencing of Proteus mirabilis AR_0155.</title>
        <authorList>
            <person name="Conlan S."/>
            <person name="Thomas P.J."/>
            <person name="Mullikin J."/>
            <person name="Frank K.M."/>
            <person name="Segre J.A."/>
        </authorList>
    </citation>
    <scope>NUCLEOTIDE SEQUENCE [LARGE SCALE GENOMIC DNA]</scope>
    <source>
        <strain evidence="2 3">AR_0155</strain>
    </source>
</reference>
<accession>A0AAJ4RHW2</accession>
<evidence type="ECO:0000256" key="1">
    <source>
        <dbReference type="SAM" id="Phobius"/>
    </source>
</evidence>
<dbReference type="Proteomes" id="UP000195540">
    <property type="component" value="Chromosome"/>
</dbReference>
<sequence>MNKLYCIKNNLIMFLLMVIFYYSFNLSAYAWTIDAATKSDYQHEHKGIILVKLAINASPCQSEYSFIKEKNTSFLFSEQKYTVKYNFFNCGAGDNFEKINISQFSKKTPVDLILYNTKLKRVIFNKNLRLDNGKNDVYFSSLNASNYLLEMHYE</sequence>